<organism evidence="1">
    <name type="scientific">Anguilla anguilla</name>
    <name type="common">European freshwater eel</name>
    <name type="synonym">Muraena anguilla</name>
    <dbReference type="NCBI Taxonomy" id="7936"/>
    <lineage>
        <taxon>Eukaryota</taxon>
        <taxon>Metazoa</taxon>
        <taxon>Chordata</taxon>
        <taxon>Craniata</taxon>
        <taxon>Vertebrata</taxon>
        <taxon>Euteleostomi</taxon>
        <taxon>Actinopterygii</taxon>
        <taxon>Neopterygii</taxon>
        <taxon>Teleostei</taxon>
        <taxon>Anguilliformes</taxon>
        <taxon>Anguillidae</taxon>
        <taxon>Anguilla</taxon>
    </lineage>
</organism>
<reference evidence="1" key="2">
    <citation type="journal article" date="2015" name="Fish Shellfish Immunol.">
        <title>Early steps in the European eel (Anguilla anguilla)-Vibrio vulnificus interaction in the gills: Role of the RtxA13 toxin.</title>
        <authorList>
            <person name="Callol A."/>
            <person name="Pajuelo D."/>
            <person name="Ebbesson L."/>
            <person name="Teles M."/>
            <person name="MacKenzie S."/>
            <person name="Amaro C."/>
        </authorList>
    </citation>
    <scope>NUCLEOTIDE SEQUENCE</scope>
</reference>
<accession>A0A0E9RUQ6</accession>
<sequence>MDQLPCALKIERCVDDPVFFTLLATVCLVTMRHTTPRPGWCSLTARGNLNTVKPHPIGRRLFKLNVNPHLIL</sequence>
<name>A0A0E9RUQ6_ANGAN</name>
<evidence type="ECO:0000313" key="1">
    <source>
        <dbReference type="EMBL" id="JAH32891.1"/>
    </source>
</evidence>
<dbReference type="AlphaFoldDB" id="A0A0E9RUQ6"/>
<protein>
    <submittedName>
        <fullName evidence="1">Uncharacterized protein</fullName>
    </submittedName>
</protein>
<reference evidence="1" key="1">
    <citation type="submission" date="2014-11" db="EMBL/GenBank/DDBJ databases">
        <authorList>
            <person name="Amaro Gonzalez C."/>
        </authorList>
    </citation>
    <scope>NUCLEOTIDE SEQUENCE</scope>
</reference>
<proteinExistence type="predicted"/>
<dbReference type="EMBL" id="GBXM01075686">
    <property type="protein sequence ID" value="JAH32891.1"/>
    <property type="molecule type" value="Transcribed_RNA"/>
</dbReference>